<evidence type="ECO:0000313" key="4">
    <source>
        <dbReference type="Proteomes" id="UP001500621"/>
    </source>
</evidence>
<dbReference type="InterPro" id="IPR029058">
    <property type="entry name" value="AB_hydrolase_fold"/>
</dbReference>
<dbReference type="InterPro" id="IPR000639">
    <property type="entry name" value="Epox_hydrolase-like"/>
</dbReference>
<reference evidence="4" key="1">
    <citation type="journal article" date="2019" name="Int. J. Syst. Evol. Microbiol.">
        <title>The Global Catalogue of Microorganisms (GCM) 10K type strain sequencing project: providing services to taxonomists for standard genome sequencing and annotation.</title>
        <authorList>
            <consortium name="The Broad Institute Genomics Platform"/>
            <consortium name="The Broad Institute Genome Sequencing Center for Infectious Disease"/>
            <person name="Wu L."/>
            <person name="Ma J."/>
        </authorList>
    </citation>
    <scope>NUCLEOTIDE SEQUENCE [LARGE SCALE GENOMIC DNA]</scope>
    <source>
        <strain evidence="4">JCM 18127</strain>
    </source>
</reference>
<dbReference type="RefSeq" id="WP_345262566.1">
    <property type="nucleotide sequence ID" value="NZ_BAABIM010000001.1"/>
</dbReference>
<dbReference type="PRINTS" id="PR00412">
    <property type="entry name" value="EPOXHYDRLASE"/>
</dbReference>
<dbReference type="Proteomes" id="UP001500621">
    <property type="component" value="Unassembled WGS sequence"/>
</dbReference>
<evidence type="ECO:0000313" key="3">
    <source>
        <dbReference type="EMBL" id="GAA4672113.1"/>
    </source>
</evidence>
<dbReference type="Gene3D" id="3.40.50.1820">
    <property type="entry name" value="alpha/beta hydrolase"/>
    <property type="match status" value="1"/>
</dbReference>
<keyword evidence="4" id="KW-1185">Reference proteome</keyword>
<sequence>MNDSQASGVPERQIDVELATHTARVLEWGPADGPLVLALHGFPDTAHTWRRVAPLLATAGYRVAAPFSRGYAPSGLPSDDDWSVQGRVDDALALHAALGGDGRAVLVGHDWGAITANAVAGLADQPFAHVVSISVPPFSAVLPRRDVLTTWLGALAGQPLRSWYIGFNSVPGVSERLLHRLVPLLWRRWSPGYDAGDDVAHVRDATPDAARARAALSYYRHLVRHGPGPAAAAPRRPLLYLHGARDGCIDRRFALVATGALPEGSRVEVVPGAGHFVPLEQPGAVARAVLDFVGAG</sequence>
<proteinExistence type="predicted"/>
<protein>
    <submittedName>
        <fullName evidence="3">Alpha/beta hydrolase</fullName>
    </submittedName>
</protein>
<keyword evidence="1 3" id="KW-0378">Hydrolase</keyword>
<dbReference type="GO" id="GO:0016787">
    <property type="term" value="F:hydrolase activity"/>
    <property type="evidence" value="ECO:0007669"/>
    <property type="project" value="UniProtKB-KW"/>
</dbReference>
<organism evidence="3 4">
    <name type="scientific">Nocardioides nanhaiensis</name>
    <dbReference type="NCBI Taxonomy" id="1476871"/>
    <lineage>
        <taxon>Bacteria</taxon>
        <taxon>Bacillati</taxon>
        <taxon>Actinomycetota</taxon>
        <taxon>Actinomycetes</taxon>
        <taxon>Propionibacteriales</taxon>
        <taxon>Nocardioidaceae</taxon>
        <taxon>Nocardioides</taxon>
    </lineage>
</organism>
<name>A0ABP8VTG3_9ACTN</name>
<evidence type="ECO:0000259" key="2">
    <source>
        <dbReference type="Pfam" id="PF00561"/>
    </source>
</evidence>
<dbReference type="InterPro" id="IPR000073">
    <property type="entry name" value="AB_hydrolase_1"/>
</dbReference>
<accession>A0ABP8VTG3</accession>
<comment type="caution">
    <text evidence="3">The sequence shown here is derived from an EMBL/GenBank/DDBJ whole genome shotgun (WGS) entry which is preliminary data.</text>
</comment>
<gene>
    <name evidence="3" type="ORF">GCM10023226_06030</name>
</gene>
<feature type="domain" description="AB hydrolase-1" evidence="2">
    <location>
        <begin position="34"/>
        <end position="281"/>
    </location>
</feature>
<dbReference type="EMBL" id="BAABIM010000001">
    <property type="protein sequence ID" value="GAA4672113.1"/>
    <property type="molecule type" value="Genomic_DNA"/>
</dbReference>
<evidence type="ECO:0000256" key="1">
    <source>
        <dbReference type="ARBA" id="ARBA00022801"/>
    </source>
</evidence>
<dbReference type="PANTHER" id="PTHR43329">
    <property type="entry name" value="EPOXIDE HYDROLASE"/>
    <property type="match status" value="1"/>
</dbReference>
<dbReference type="SUPFAM" id="SSF53474">
    <property type="entry name" value="alpha/beta-Hydrolases"/>
    <property type="match status" value="1"/>
</dbReference>
<dbReference type="Pfam" id="PF00561">
    <property type="entry name" value="Abhydrolase_1"/>
    <property type="match status" value="1"/>
</dbReference>